<feature type="transmembrane region" description="Helical" evidence="1">
    <location>
        <begin position="94"/>
        <end position="114"/>
    </location>
</feature>
<keyword evidence="1" id="KW-0812">Transmembrane</keyword>
<sequence length="153" mass="17356">MISFVSILGIFASIIFAVFGGFKQLEGLGNNLHHIAIYKMLMYIGCTGIVITSIVFISFYAVSKLTGLKLHSCGCDSKCECSVYKKYPVLMMTYHFLISMISTGFIILLLRHYYDFGLTNKTFVGVMLIVMFFILAILPVLIFLYQKFLKIKK</sequence>
<evidence type="ECO:0000313" key="2">
    <source>
        <dbReference type="EMBL" id="EDP23218.1"/>
    </source>
</evidence>
<dbReference type="eggNOG" id="ENOG5032YJN">
    <property type="taxonomic scope" value="Bacteria"/>
</dbReference>
<dbReference type="HOGENOM" id="CLU_1711493_0_0_9"/>
<gene>
    <name evidence="2" type="ORF">PEPMIC_01020</name>
</gene>
<feature type="transmembrane region" description="Helical" evidence="1">
    <location>
        <begin position="41"/>
        <end position="62"/>
    </location>
</feature>
<dbReference type="Proteomes" id="UP000003162">
    <property type="component" value="Unassembled WGS sequence"/>
</dbReference>
<proteinExistence type="predicted"/>
<comment type="caution">
    <text evidence="2">The sequence shown here is derived from an EMBL/GenBank/DDBJ whole genome shotgun (WGS) entry which is preliminary data.</text>
</comment>
<keyword evidence="1" id="KW-1133">Transmembrane helix</keyword>
<dbReference type="AlphaFoldDB" id="A8SLJ4"/>
<feature type="transmembrane region" description="Helical" evidence="1">
    <location>
        <begin position="126"/>
        <end position="145"/>
    </location>
</feature>
<reference evidence="2 3" key="2">
    <citation type="submission" date="2007-09" db="EMBL/GenBank/DDBJ databases">
        <authorList>
            <person name="Fulton L."/>
            <person name="Clifton S."/>
            <person name="Fulton B."/>
            <person name="Xu J."/>
            <person name="Minx P."/>
            <person name="Pepin K.H."/>
            <person name="Johnson M."/>
            <person name="Thiruvilangam P."/>
            <person name="Bhonagiri V."/>
            <person name="Nash W.E."/>
            <person name="Mardis E.R."/>
            <person name="Wilson R.K."/>
        </authorList>
    </citation>
    <scope>NUCLEOTIDE SEQUENCE [LARGE SCALE GENOMIC DNA]</scope>
    <source>
        <strain evidence="2 3">ATCC 33270</strain>
    </source>
</reference>
<dbReference type="RefSeq" id="WP_004832931.1">
    <property type="nucleotide sequence ID" value="NZ_DS483518.1"/>
</dbReference>
<keyword evidence="1" id="KW-0472">Membrane</keyword>
<evidence type="ECO:0000256" key="1">
    <source>
        <dbReference type="SAM" id="Phobius"/>
    </source>
</evidence>
<accession>A8SLJ4</accession>
<protein>
    <submittedName>
        <fullName evidence="2">Uncharacterized protein</fullName>
    </submittedName>
</protein>
<organism evidence="2 3">
    <name type="scientific">Parvimonas micra ATCC 33270</name>
    <dbReference type="NCBI Taxonomy" id="411465"/>
    <lineage>
        <taxon>Bacteria</taxon>
        <taxon>Bacillati</taxon>
        <taxon>Bacillota</taxon>
        <taxon>Tissierellia</taxon>
        <taxon>Tissierellales</taxon>
        <taxon>Peptoniphilaceae</taxon>
        <taxon>Parvimonas</taxon>
    </lineage>
</organism>
<dbReference type="EMBL" id="ABEE02000017">
    <property type="protein sequence ID" value="EDP23218.1"/>
    <property type="molecule type" value="Genomic_DNA"/>
</dbReference>
<reference evidence="2 3" key="1">
    <citation type="submission" date="2007-09" db="EMBL/GenBank/DDBJ databases">
        <title>Draft genome sequence of Peptostreptococcus micros (ATCC 33270).</title>
        <authorList>
            <person name="Sudarsanam P."/>
            <person name="Ley R."/>
            <person name="Guruge J."/>
            <person name="Turnbaugh P.J."/>
            <person name="Mahowald M."/>
            <person name="Liep D."/>
            <person name="Gordon J."/>
        </authorList>
    </citation>
    <scope>NUCLEOTIDE SEQUENCE [LARGE SCALE GENOMIC DNA]</scope>
    <source>
        <strain evidence="2 3">ATCC 33270</strain>
    </source>
</reference>
<name>A8SLJ4_9FIRM</name>
<evidence type="ECO:0000313" key="3">
    <source>
        <dbReference type="Proteomes" id="UP000003162"/>
    </source>
</evidence>